<dbReference type="Proteomes" id="UP001168990">
    <property type="component" value="Unassembled WGS sequence"/>
</dbReference>
<feature type="compositionally biased region" description="Basic and acidic residues" evidence="1">
    <location>
        <begin position="625"/>
        <end position="634"/>
    </location>
</feature>
<keyword evidence="4" id="KW-1185">Reference proteome</keyword>
<dbReference type="InterPro" id="IPR056522">
    <property type="entry name" value="KIAA2026_hel"/>
</dbReference>
<evidence type="ECO:0000313" key="3">
    <source>
        <dbReference type="EMBL" id="KAK0165128.1"/>
    </source>
</evidence>
<feature type="domain" description="Uncharacterized bromodomain-containing protein 10 helical" evidence="2">
    <location>
        <begin position="38"/>
        <end position="181"/>
    </location>
</feature>
<feature type="compositionally biased region" description="Acidic residues" evidence="1">
    <location>
        <begin position="320"/>
        <end position="330"/>
    </location>
</feature>
<dbReference type="EMBL" id="JAQQBS010001422">
    <property type="protein sequence ID" value="KAK0165128.1"/>
    <property type="molecule type" value="Genomic_DNA"/>
</dbReference>
<feature type="region of interest" description="Disordered" evidence="1">
    <location>
        <begin position="601"/>
        <end position="717"/>
    </location>
</feature>
<dbReference type="Pfam" id="PF23450">
    <property type="entry name" value="KIAA2026_hel"/>
    <property type="match status" value="1"/>
</dbReference>
<feature type="compositionally biased region" description="Basic and acidic residues" evidence="1">
    <location>
        <begin position="602"/>
        <end position="614"/>
    </location>
</feature>
<organism evidence="3 4">
    <name type="scientific">Microctonus aethiopoides</name>
    <dbReference type="NCBI Taxonomy" id="144406"/>
    <lineage>
        <taxon>Eukaryota</taxon>
        <taxon>Metazoa</taxon>
        <taxon>Ecdysozoa</taxon>
        <taxon>Arthropoda</taxon>
        <taxon>Hexapoda</taxon>
        <taxon>Insecta</taxon>
        <taxon>Pterygota</taxon>
        <taxon>Neoptera</taxon>
        <taxon>Endopterygota</taxon>
        <taxon>Hymenoptera</taxon>
        <taxon>Apocrita</taxon>
        <taxon>Ichneumonoidea</taxon>
        <taxon>Braconidae</taxon>
        <taxon>Euphorinae</taxon>
        <taxon>Microctonus</taxon>
    </lineage>
</organism>
<dbReference type="PANTHER" id="PTHR31095">
    <property type="entry name" value="RIKEN CDNA 9930021J03 GENE"/>
    <property type="match status" value="1"/>
</dbReference>
<evidence type="ECO:0000256" key="1">
    <source>
        <dbReference type="SAM" id="MobiDB-lite"/>
    </source>
</evidence>
<dbReference type="PANTHER" id="PTHR31095:SF3">
    <property type="entry name" value="RIKEN CDNA 9930021J03 GENE"/>
    <property type="match status" value="1"/>
</dbReference>
<evidence type="ECO:0000313" key="4">
    <source>
        <dbReference type="Proteomes" id="UP001168990"/>
    </source>
</evidence>
<dbReference type="InterPro" id="IPR040214">
    <property type="entry name" value="BRD10"/>
</dbReference>
<feature type="compositionally biased region" description="Acidic residues" evidence="1">
    <location>
        <begin position="615"/>
        <end position="624"/>
    </location>
</feature>
<evidence type="ECO:0000259" key="2">
    <source>
        <dbReference type="Pfam" id="PF23450"/>
    </source>
</evidence>
<sequence length="1147" mass="129920">MKMLRKKRNEISGKDKINDTFHDPLFDKLPDHVSCMWELPQIYEFLCFAKGTLHISDISMYEMERMLSMPKASKQLANIMTSLLSSSVPRARLLKIPPMPYEFWTNVLLNHKLRNWLKVYENKEHDSIKVLDAIGIEPEFWRIFPDPMEISKYSFDELNLRQRVWLLKTVCDTMMHGKKSLQDELANRYMDGEGEKILGRDRHGARYFYFPIFLDNDLRIYKHNLNNKILLNTTPIAPKLKIHPRRIYSRDRRRKKCRWKNGNLPQRQKKSRLKVVGVNDNNAKVNIKNETTDEKSCNGDNKNLELNMIGNEEIKKENSEDNENKEETDDKEIINSLSILKSSDEEKNDGQPHPDNVSNSSKTDDEKINEIKTTSATISDSIVSSSKMNNGVISKSDDEKLIETKSIVDNNCENDKIINNNDCLSDKVGLNTWMNSLLENKHSKDDNNKEFDDDDSHDSFVETNSIRTRSQILCKKEITNFNNILMDLSVSKFQLVADSVESLRELVSSLTARNSIISNERVRCEILLIKKLKALIASIKHKESLLKESTERAREKLKREWKNFQDGIKDDDVDESARYTSEWVLGSQGCPLLSCGEAMSHAADENGHDKAENEKNDDDDEEENETKKKTETRRVLRARGVSSYIEQFSSDDDTDSSHPEGWAEIVDPDTGIHLGMSTVQTDGVAEDDDETEGSGSDQDWILPGKRKRKSKRMSSSRRLKLFQNKLQNIEGDVKNTESSSSLDIKNIPRKIYPKNTLNSIKIESVHSEFHIKDEGPTVDPLMTTPNPVINTNNNVQSNYVLHPMVNTPNGPMNYVVMPNDNPPHPQPSGVVSVIPQVPIQQSYYVQNPQGYVVSNPQITQVRSQYINQENLQSVHGLIIQQNHQPYINSANNYIQYQQVGAVPHPVSLYPSPLPQPVIINPSVKFATHPSKITPRVIQNRQIVPPYRPRHPVGAVIRSTVPFRGNIRLPISRRGRGIRPIAPLNPGPRNIQVTNVTNNKNENATKITSLIVLSDSDDEIEMIIPQKNDKTEQKQVKNTNSSTLQRNTVDNNRTAVASTAVGDQESSSPAVLTPQIIQRMSQGGISITPIKPKEPTVKSSPISATQLVVVVNETGSHYALALPNGSKLILTPEQVAQIRASNGGKLVL</sequence>
<reference evidence="3" key="2">
    <citation type="submission" date="2023-03" db="EMBL/GenBank/DDBJ databases">
        <authorList>
            <person name="Inwood S.N."/>
            <person name="Skelly J.G."/>
            <person name="Guhlin J."/>
            <person name="Harrop T.W.R."/>
            <person name="Goldson S.G."/>
            <person name="Dearden P.K."/>
        </authorList>
    </citation>
    <scope>NUCLEOTIDE SEQUENCE</scope>
    <source>
        <strain evidence="3">Irish</strain>
        <tissue evidence="3">Whole body</tissue>
    </source>
</reference>
<feature type="compositionally biased region" description="Basic and acidic residues" evidence="1">
    <location>
        <begin position="342"/>
        <end position="352"/>
    </location>
</feature>
<feature type="compositionally biased region" description="Basic residues" evidence="1">
    <location>
        <begin position="704"/>
        <end position="717"/>
    </location>
</feature>
<protein>
    <recommendedName>
        <fullName evidence="2">Uncharacterized bromodomain-containing protein 10 helical domain-containing protein</fullName>
    </recommendedName>
</protein>
<name>A0AA39KKR8_9HYME</name>
<gene>
    <name evidence="3" type="ORF">PV328_003677</name>
</gene>
<comment type="caution">
    <text evidence="3">The sequence shown here is derived from an EMBL/GenBank/DDBJ whole genome shotgun (WGS) entry which is preliminary data.</text>
</comment>
<accession>A0AA39KKR8</accession>
<feature type="region of interest" description="Disordered" evidence="1">
    <location>
        <begin position="290"/>
        <end position="372"/>
    </location>
</feature>
<proteinExistence type="predicted"/>
<reference evidence="3" key="1">
    <citation type="journal article" date="2023" name="bioRxiv">
        <title>Scaffold-level genome assemblies of two parasitoid biocontrol wasps reveal the parthenogenesis mechanism and an associated novel virus.</title>
        <authorList>
            <person name="Inwood S."/>
            <person name="Skelly J."/>
            <person name="Guhlin J."/>
            <person name="Harrop T."/>
            <person name="Goldson S."/>
            <person name="Dearden P."/>
        </authorList>
    </citation>
    <scope>NUCLEOTIDE SEQUENCE</scope>
    <source>
        <strain evidence="3">Irish</strain>
        <tissue evidence="3">Whole body</tissue>
    </source>
</reference>
<dbReference type="AlphaFoldDB" id="A0AA39KKR8"/>